<keyword evidence="3" id="KW-1185">Reference proteome</keyword>
<dbReference type="InParanoid" id="A0A409WWP0"/>
<protein>
    <submittedName>
        <fullName evidence="2">Uncharacterized protein</fullName>
    </submittedName>
</protein>
<dbReference type="EMBL" id="NHYE01004694">
    <property type="protein sequence ID" value="PPQ82876.1"/>
    <property type="molecule type" value="Genomic_DNA"/>
</dbReference>
<dbReference type="AlphaFoldDB" id="A0A409WWP0"/>
<evidence type="ECO:0000313" key="2">
    <source>
        <dbReference type="EMBL" id="PPQ82876.1"/>
    </source>
</evidence>
<evidence type="ECO:0000256" key="1">
    <source>
        <dbReference type="SAM" id="MobiDB-lite"/>
    </source>
</evidence>
<evidence type="ECO:0000313" key="3">
    <source>
        <dbReference type="Proteomes" id="UP000284706"/>
    </source>
</evidence>
<name>A0A409WWP0_9AGAR</name>
<comment type="caution">
    <text evidence="2">The sequence shown here is derived from an EMBL/GenBank/DDBJ whole genome shotgun (WGS) entry which is preliminary data.</text>
</comment>
<dbReference type="Proteomes" id="UP000284706">
    <property type="component" value="Unassembled WGS sequence"/>
</dbReference>
<sequence length="294" mass="32606">MKPADREHLDGLDSFKDWQWKIIAIDTAQRDDISCTSEMAFQTLKRHRPDYDQPPIRPAPAHRTDYDQPPHCPPPPLCNSKSYNIPASGANTVNLPYNNSRPSRPMSFNNQQHSLHSNMPAGRTRPPPLTENEKFLLDEHCGCRKCREFYVSCRANTCTKEAPDGWYYREHTMQDVINAMKHIASASVCGSTNSHSQGYTARPQSGHALNNQNNGIFSLNTADDVNANIFASVPLPVSSAFIEEVNANATTPPLVAAFTNVNAPLSFNLGNDSDTSEENTSGVDMAYPVLLNPY</sequence>
<accession>A0A409WWP0</accession>
<proteinExistence type="predicted"/>
<feature type="region of interest" description="Disordered" evidence="1">
    <location>
        <begin position="44"/>
        <end position="68"/>
    </location>
</feature>
<organism evidence="2 3">
    <name type="scientific">Gymnopilus dilepis</name>
    <dbReference type="NCBI Taxonomy" id="231916"/>
    <lineage>
        <taxon>Eukaryota</taxon>
        <taxon>Fungi</taxon>
        <taxon>Dikarya</taxon>
        <taxon>Basidiomycota</taxon>
        <taxon>Agaricomycotina</taxon>
        <taxon>Agaricomycetes</taxon>
        <taxon>Agaricomycetidae</taxon>
        <taxon>Agaricales</taxon>
        <taxon>Agaricineae</taxon>
        <taxon>Hymenogastraceae</taxon>
        <taxon>Gymnopilus</taxon>
    </lineage>
</organism>
<gene>
    <name evidence="2" type="ORF">CVT26_007553</name>
</gene>
<reference evidence="2 3" key="1">
    <citation type="journal article" date="2018" name="Evol. Lett.">
        <title>Horizontal gene cluster transfer increased hallucinogenic mushroom diversity.</title>
        <authorList>
            <person name="Reynolds H.T."/>
            <person name="Vijayakumar V."/>
            <person name="Gluck-Thaler E."/>
            <person name="Korotkin H.B."/>
            <person name="Matheny P.B."/>
            <person name="Slot J.C."/>
        </authorList>
    </citation>
    <scope>NUCLEOTIDE SEQUENCE [LARGE SCALE GENOMIC DNA]</scope>
    <source>
        <strain evidence="2 3">SRW20</strain>
    </source>
</reference>
<dbReference type="OrthoDB" id="2369050at2759"/>